<dbReference type="PATRIC" id="fig|284581.3.peg.2461"/>
<dbReference type="STRING" id="284581.AMD01_11720"/>
<evidence type="ECO:0000256" key="14">
    <source>
        <dbReference type="ARBA" id="ARBA00070305"/>
    </source>
</evidence>
<comment type="subunit">
    <text evidence="12">The complex is composed of two ATP-binding proteins (OpuCA), two transmembrane proteins (OpuCB and OpuCD) and a solute-binding protein (OpuCC).</text>
</comment>
<evidence type="ECO:0000256" key="6">
    <source>
        <dbReference type="ARBA" id="ARBA00022840"/>
    </source>
</evidence>
<gene>
    <name evidence="16" type="ORF">AMD01_11720</name>
</gene>
<dbReference type="Pfam" id="PF08402">
    <property type="entry name" value="TOBE_2"/>
    <property type="match status" value="1"/>
</dbReference>
<protein>
    <recommendedName>
        <fullName evidence="14">Carnitine transport ATP-binding protein OpuCA</fullName>
        <ecNumber evidence="13">7.6.2.9</ecNumber>
    </recommendedName>
</protein>
<dbReference type="GO" id="GO:0005524">
    <property type="term" value="F:ATP binding"/>
    <property type="evidence" value="ECO:0007669"/>
    <property type="project" value="UniProtKB-KW"/>
</dbReference>
<comment type="catalytic activity">
    <reaction evidence="11">
        <text>a quaternary ammonium(out) + ATP + H2O = a quaternary ammonium(in) + ADP + phosphate + H(+)</text>
        <dbReference type="Rhea" id="RHEA:11036"/>
        <dbReference type="ChEBI" id="CHEBI:15377"/>
        <dbReference type="ChEBI" id="CHEBI:15378"/>
        <dbReference type="ChEBI" id="CHEBI:30616"/>
        <dbReference type="ChEBI" id="CHEBI:35267"/>
        <dbReference type="ChEBI" id="CHEBI:43474"/>
        <dbReference type="ChEBI" id="CHEBI:456216"/>
        <dbReference type="EC" id="7.6.2.9"/>
    </reaction>
</comment>
<evidence type="ECO:0000313" key="16">
    <source>
        <dbReference type="EMBL" id="KOO46486.1"/>
    </source>
</evidence>
<keyword evidence="3" id="KW-0410">Iron transport</keyword>
<dbReference type="InterPro" id="IPR027417">
    <property type="entry name" value="P-loop_NTPase"/>
</dbReference>
<accession>A0A0M0L5Z6</accession>
<evidence type="ECO:0000313" key="17">
    <source>
        <dbReference type="Proteomes" id="UP000037558"/>
    </source>
</evidence>
<dbReference type="SUPFAM" id="SSF52540">
    <property type="entry name" value="P-loop containing nucleoside triphosphate hydrolases"/>
    <property type="match status" value="1"/>
</dbReference>
<evidence type="ECO:0000256" key="3">
    <source>
        <dbReference type="ARBA" id="ARBA00022496"/>
    </source>
</evidence>
<evidence type="ECO:0000256" key="12">
    <source>
        <dbReference type="ARBA" id="ARBA00063934"/>
    </source>
</evidence>
<evidence type="ECO:0000256" key="4">
    <source>
        <dbReference type="ARBA" id="ARBA00022519"/>
    </source>
</evidence>
<evidence type="ECO:0000256" key="10">
    <source>
        <dbReference type="ARBA" id="ARBA00023136"/>
    </source>
</evidence>
<dbReference type="InterPro" id="IPR003439">
    <property type="entry name" value="ABC_transporter-like_ATP-bd"/>
</dbReference>
<evidence type="ECO:0000259" key="15">
    <source>
        <dbReference type="PROSITE" id="PS50893"/>
    </source>
</evidence>
<dbReference type="InterPro" id="IPR017871">
    <property type="entry name" value="ABC_transporter-like_CS"/>
</dbReference>
<evidence type="ECO:0000256" key="7">
    <source>
        <dbReference type="ARBA" id="ARBA00022967"/>
    </source>
</evidence>
<dbReference type="PANTHER" id="PTHR42781:SF5">
    <property type="entry name" value="PUTRESCINE TRANSPORT ATP-BINDING PROTEIN POTG"/>
    <property type="match status" value="1"/>
</dbReference>
<dbReference type="Gene3D" id="3.40.50.300">
    <property type="entry name" value="P-loop containing nucleotide triphosphate hydrolases"/>
    <property type="match status" value="1"/>
</dbReference>
<proteinExistence type="predicted"/>
<sequence>MTALSIKNLSKSFDGVDVIKNVAFDLPKGKMLAILGPSGCGKTTLLRSIAGFEIPHSGAIKIGDQEVFNERRHLAAEKRRIGYVPQEGALFPHLTVAQNVAFGLPRNSRRNERVLEMLALVGMQGFEKRMPHELSGGQQQRVALARALAPDPALLLLDEPFSALDTGLRAKLREDIKYALEKSNATSIMVTHDQEEAFSMADIIGVMRDGDLIQIAEPNDIYTNPKDLNVATFVGDAILVDGHAENGYVDCPLGRLSHQQKSVEDARVTVMIRPEQLTIEEGRTATVLKTTYFGHDSLIDMTIGEQNDMCSVSIRVLGKPNVQKGDEVGLRVNGDVVIYEQQNSH</sequence>
<reference evidence="17" key="1">
    <citation type="submission" date="2015-08" db="EMBL/GenBank/DDBJ databases">
        <title>Fjat-14210 dsm16467.</title>
        <authorList>
            <person name="Liu B."/>
            <person name="Wang J."/>
            <person name="Zhu Y."/>
            <person name="Liu G."/>
            <person name="Chen Q."/>
            <person name="Chen Z."/>
            <person name="Lan J."/>
            <person name="Che J."/>
            <person name="Ge C."/>
            <person name="Shi H."/>
            <person name="Pan Z."/>
            <person name="Liu X."/>
        </authorList>
    </citation>
    <scope>NUCLEOTIDE SEQUENCE [LARGE SCALE GENOMIC DNA]</scope>
    <source>
        <strain evidence="17">DSM 16467</strain>
    </source>
</reference>
<dbReference type="Proteomes" id="UP000037558">
    <property type="component" value="Unassembled WGS sequence"/>
</dbReference>
<keyword evidence="9" id="KW-0406">Ion transport</keyword>
<evidence type="ECO:0000256" key="5">
    <source>
        <dbReference type="ARBA" id="ARBA00022741"/>
    </source>
</evidence>
<dbReference type="InterPro" id="IPR008995">
    <property type="entry name" value="Mo/tungstate-bd_C_term_dom"/>
</dbReference>
<keyword evidence="2" id="KW-1003">Cell membrane</keyword>
<dbReference type="SUPFAM" id="SSF50331">
    <property type="entry name" value="MOP-like"/>
    <property type="match status" value="1"/>
</dbReference>
<dbReference type="InterPro" id="IPR015853">
    <property type="entry name" value="ABC_transpr_FbpC"/>
</dbReference>
<dbReference type="GO" id="GO:0015418">
    <property type="term" value="F:ABC-type quaternary ammonium compound transporting activity"/>
    <property type="evidence" value="ECO:0007669"/>
    <property type="project" value="UniProtKB-EC"/>
</dbReference>
<dbReference type="GO" id="GO:0015408">
    <property type="term" value="F:ABC-type ferric iron transporter activity"/>
    <property type="evidence" value="ECO:0007669"/>
    <property type="project" value="InterPro"/>
</dbReference>
<dbReference type="CDD" id="cd03259">
    <property type="entry name" value="ABC_Carb_Solutes_like"/>
    <property type="match status" value="1"/>
</dbReference>
<evidence type="ECO:0000256" key="2">
    <source>
        <dbReference type="ARBA" id="ARBA00022475"/>
    </source>
</evidence>
<dbReference type="InterPro" id="IPR003593">
    <property type="entry name" value="AAA+_ATPase"/>
</dbReference>
<dbReference type="AlphaFoldDB" id="A0A0M0L5Z6"/>
<keyword evidence="8" id="KW-0408">Iron</keyword>
<organism evidence="16 17">
    <name type="scientific">Priestia koreensis</name>
    <dbReference type="NCBI Taxonomy" id="284581"/>
    <lineage>
        <taxon>Bacteria</taxon>
        <taxon>Bacillati</taxon>
        <taxon>Bacillota</taxon>
        <taxon>Bacilli</taxon>
        <taxon>Bacillales</taxon>
        <taxon>Bacillaceae</taxon>
        <taxon>Priestia</taxon>
    </lineage>
</organism>
<dbReference type="InterPro" id="IPR050093">
    <property type="entry name" value="ABC_SmlMolc_Importer"/>
</dbReference>
<feature type="domain" description="ABC transporter" evidence="15">
    <location>
        <begin position="4"/>
        <end position="234"/>
    </location>
</feature>
<dbReference type="PROSITE" id="PS50893">
    <property type="entry name" value="ABC_TRANSPORTER_2"/>
    <property type="match status" value="1"/>
</dbReference>
<dbReference type="RefSeq" id="WP_083446525.1">
    <property type="nucleotide sequence ID" value="NZ_LILC01000013.1"/>
</dbReference>
<keyword evidence="4" id="KW-0997">Cell inner membrane</keyword>
<comment type="caution">
    <text evidence="16">The sequence shown here is derived from an EMBL/GenBank/DDBJ whole genome shotgun (WGS) entry which is preliminary data.</text>
</comment>
<keyword evidence="7" id="KW-1278">Translocase</keyword>
<keyword evidence="10" id="KW-0472">Membrane</keyword>
<dbReference type="FunFam" id="3.40.50.300:FF:000425">
    <property type="entry name" value="Probable ABC transporter, ATP-binding subunit"/>
    <property type="match status" value="1"/>
</dbReference>
<dbReference type="EMBL" id="LILC01000013">
    <property type="protein sequence ID" value="KOO46486.1"/>
    <property type="molecule type" value="Genomic_DNA"/>
</dbReference>
<keyword evidence="1" id="KW-0813">Transport</keyword>
<keyword evidence="6" id="KW-0067">ATP-binding</keyword>
<dbReference type="GO" id="GO:0043190">
    <property type="term" value="C:ATP-binding cassette (ABC) transporter complex"/>
    <property type="evidence" value="ECO:0007669"/>
    <property type="project" value="InterPro"/>
</dbReference>
<dbReference type="Gene3D" id="2.40.50.450">
    <property type="match status" value="1"/>
</dbReference>
<evidence type="ECO:0000256" key="13">
    <source>
        <dbReference type="ARBA" id="ARBA00066388"/>
    </source>
</evidence>
<evidence type="ECO:0000256" key="9">
    <source>
        <dbReference type="ARBA" id="ARBA00023065"/>
    </source>
</evidence>
<dbReference type="PANTHER" id="PTHR42781">
    <property type="entry name" value="SPERMIDINE/PUTRESCINE IMPORT ATP-BINDING PROTEIN POTA"/>
    <property type="match status" value="1"/>
</dbReference>
<dbReference type="PROSITE" id="PS00211">
    <property type="entry name" value="ABC_TRANSPORTER_1"/>
    <property type="match status" value="1"/>
</dbReference>
<evidence type="ECO:0000256" key="8">
    <source>
        <dbReference type="ARBA" id="ARBA00023004"/>
    </source>
</evidence>
<keyword evidence="5" id="KW-0547">Nucleotide-binding</keyword>
<evidence type="ECO:0000256" key="11">
    <source>
        <dbReference type="ARBA" id="ARBA00052482"/>
    </source>
</evidence>
<dbReference type="SMART" id="SM00382">
    <property type="entry name" value="AAA"/>
    <property type="match status" value="1"/>
</dbReference>
<dbReference type="EC" id="7.6.2.9" evidence="13"/>
<dbReference type="OrthoDB" id="9790614at2"/>
<evidence type="ECO:0000256" key="1">
    <source>
        <dbReference type="ARBA" id="ARBA00022448"/>
    </source>
</evidence>
<keyword evidence="17" id="KW-1185">Reference proteome</keyword>
<dbReference type="GO" id="GO:0016887">
    <property type="term" value="F:ATP hydrolysis activity"/>
    <property type="evidence" value="ECO:0007669"/>
    <property type="project" value="InterPro"/>
</dbReference>
<dbReference type="Pfam" id="PF00005">
    <property type="entry name" value="ABC_tran"/>
    <property type="match status" value="1"/>
</dbReference>
<dbReference type="InterPro" id="IPR013611">
    <property type="entry name" value="Transp-assoc_OB_typ2"/>
</dbReference>
<name>A0A0M0L5Z6_9BACI</name>